<keyword evidence="3" id="KW-1185">Reference proteome</keyword>
<evidence type="ECO:0008006" key="4">
    <source>
        <dbReference type="Google" id="ProtNLM"/>
    </source>
</evidence>
<dbReference type="STRING" id="1121015.GCA_000420545_00617"/>
<dbReference type="PANTHER" id="PTHR34205:SF2">
    <property type="entry name" value="DUF962 DOMAIN-CONTAINING PROTEIN"/>
    <property type="match status" value="1"/>
</dbReference>
<accession>A0A091AT84</accession>
<keyword evidence="1" id="KW-1133">Transmembrane helix</keyword>
<gene>
    <name evidence="2" type="ORF">N789_09010</name>
</gene>
<feature type="transmembrane region" description="Helical" evidence="1">
    <location>
        <begin position="49"/>
        <end position="68"/>
    </location>
</feature>
<dbReference type="Pfam" id="PF06127">
    <property type="entry name" value="Mpo1-like"/>
    <property type="match status" value="1"/>
</dbReference>
<dbReference type="PANTHER" id="PTHR34205">
    <property type="entry name" value="TRANSMEMBRANE PROTEIN"/>
    <property type="match status" value="1"/>
</dbReference>
<dbReference type="PATRIC" id="fig|1121015.4.peg.1293"/>
<protein>
    <recommendedName>
        <fullName evidence="4">DUF962 domain-containing protein</fullName>
    </recommendedName>
</protein>
<feature type="transmembrane region" description="Helical" evidence="1">
    <location>
        <begin position="26"/>
        <end position="43"/>
    </location>
</feature>
<evidence type="ECO:0000256" key="1">
    <source>
        <dbReference type="SAM" id="Phobius"/>
    </source>
</evidence>
<keyword evidence="1" id="KW-0812">Transmembrane</keyword>
<evidence type="ECO:0000313" key="3">
    <source>
        <dbReference type="Proteomes" id="UP000029385"/>
    </source>
</evidence>
<dbReference type="Proteomes" id="UP000029385">
    <property type="component" value="Unassembled WGS sequence"/>
</dbReference>
<keyword evidence="1" id="KW-0472">Membrane</keyword>
<name>A0A091AT84_9GAMM</name>
<proteinExistence type="predicted"/>
<dbReference type="EMBL" id="AVCI01000005">
    <property type="protein sequence ID" value="KFN43403.1"/>
    <property type="molecule type" value="Genomic_DNA"/>
</dbReference>
<dbReference type="RefSeq" id="WP_022968272.1">
    <property type="nucleotide sequence ID" value="NZ_ATVD01000001.1"/>
</dbReference>
<evidence type="ECO:0000313" key="2">
    <source>
        <dbReference type="EMBL" id="KFN43403.1"/>
    </source>
</evidence>
<dbReference type="OrthoDB" id="7356072at2"/>
<dbReference type="InterPro" id="IPR009305">
    <property type="entry name" value="Mpo1-like"/>
</dbReference>
<comment type="caution">
    <text evidence="2">The sequence shown here is derived from an EMBL/GenBank/DDBJ whole genome shotgun (WGS) entry which is preliminary data.</text>
</comment>
<sequence>MSQFANFSDFYPYYLSEHSDRTCRRLHFVGSSLVLGCVVMLVRTGSPWWLLYALLCGYGFAWVGHFFFEKNKPATFKHPFYSFAGDWVMYKDMLIGKIRF</sequence>
<organism evidence="2 3">
    <name type="scientific">Arenimonas oryziterrae DSM 21050 = YC6267</name>
    <dbReference type="NCBI Taxonomy" id="1121015"/>
    <lineage>
        <taxon>Bacteria</taxon>
        <taxon>Pseudomonadati</taxon>
        <taxon>Pseudomonadota</taxon>
        <taxon>Gammaproteobacteria</taxon>
        <taxon>Lysobacterales</taxon>
        <taxon>Lysobacteraceae</taxon>
        <taxon>Arenimonas</taxon>
    </lineage>
</organism>
<dbReference type="AlphaFoldDB" id="A0A091AT84"/>
<reference evidence="2 3" key="1">
    <citation type="submission" date="2013-09" db="EMBL/GenBank/DDBJ databases">
        <title>Genome sequencing of Arenimonas oryziterrae.</title>
        <authorList>
            <person name="Chen F."/>
            <person name="Wang G."/>
        </authorList>
    </citation>
    <scope>NUCLEOTIDE SEQUENCE [LARGE SCALE GENOMIC DNA]</scope>
    <source>
        <strain evidence="2 3">YC6267</strain>
    </source>
</reference>
<dbReference type="eggNOG" id="COG4323">
    <property type="taxonomic scope" value="Bacteria"/>
</dbReference>